<feature type="domain" description="OB" evidence="1">
    <location>
        <begin position="44"/>
        <end position="120"/>
    </location>
</feature>
<organism evidence="2 3">
    <name type="scientific">Cryptosporidium parvum</name>
    <dbReference type="NCBI Taxonomy" id="5807"/>
    <lineage>
        <taxon>Eukaryota</taxon>
        <taxon>Sar</taxon>
        <taxon>Alveolata</taxon>
        <taxon>Apicomplexa</taxon>
        <taxon>Conoidasida</taxon>
        <taxon>Coccidia</taxon>
        <taxon>Eucoccidiorida</taxon>
        <taxon>Eimeriorina</taxon>
        <taxon>Cryptosporidiidae</taxon>
        <taxon>Cryptosporidium</taxon>
    </lineage>
</organism>
<evidence type="ECO:0000259" key="1">
    <source>
        <dbReference type="Pfam" id="PF01336"/>
    </source>
</evidence>
<accession>A0A7S7LJJ1</accession>
<sequence>MRITHTIHDQKKYLNSLCINNFVDFEPCFIREITSKLINQKKYVKVLGIIVNIRKRPKFLELTIDDSSDILRAVFWGSRPEFQKLKLIRNFYTNSLNLGALVEARGIVESYNNTAQLKLFCINNVYNFNMESLWWLNIFEKFIKEKMSISIPSDNILNGELIKSSSFNKIGRFELISQLNNQYFSCFCRRCHKIINNAKLIPNNSRYEIISRMIVSALNRFRGLFRCSETNKLNKEDIQFIINRILITNCEINNVLREVPMSCISCILNSVKEIYIKEFGYEDFKIPSFYLCN</sequence>
<proteinExistence type="predicted"/>
<dbReference type="Pfam" id="PF01336">
    <property type="entry name" value="tRNA_anti-codon"/>
    <property type="match status" value="1"/>
</dbReference>
<dbReference type="GO" id="GO:0003676">
    <property type="term" value="F:nucleic acid binding"/>
    <property type="evidence" value="ECO:0007669"/>
    <property type="project" value="InterPro"/>
</dbReference>
<dbReference type="SUPFAM" id="SSF50249">
    <property type="entry name" value="Nucleic acid-binding proteins"/>
    <property type="match status" value="1"/>
</dbReference>
<gene>
    <name evidence="2" type="ORF">CPATCC_000695</name>
</gene>
<name>A0A7S7LJJ1_CRYPV</name>
<dbReference type="AlphaFoldDB" id="A0A7S7LJJ1"/>
<reference evidence="2 3" key="1">
    <citation type="submission" date="2019-09" db="EMBL/GenBank/DDBJ databases">
        <title>Consistent, comparative and evidence-based genome assembly and annotation for Cryptosporidium parvum, C. hominis and C. tyzzeri.</title>
        <authorList>
            <person name="Baptista R.P."/>
            <person name="Li Y."/>
            <person name="Sateriale A."/>
            <person name="Ansell B."/>
            <person name="Jex A."/>
            <person name="Sanders M."/>
            <person name="Brooks K."/>
            <person name="Tracey A."/>
            <person name="Berriman M."/>
            <person name="Striepen B."/>
            <person name="Cotton J.A."/>
            <person name="Kissinger J.C."/>
        </authorList>
    </citation>
    <scope>NUCLEOTIDE SEQUENCE [LARGE SCALE GENOMIC DNA]</scope>
    <source>
        <strain evidence="2 3">IOWA-ATCC</strain>
    </source>
</reference>
<protein>
    <recommendedName>
        <fullName evidence="1">OB domain-containing protein</fullName>
    </recommendedName>
</protein>
<dbReference type="VEuPathDB" id="CryptoDB:CPATCC_0028440"/>
<dbReference type="Proteomes" id="UP000593906">
    <property type="component" value="Chromosome 2"/>
</dbReference>
<dbReference type="Gene3D" id="2.40.50.140">
    <property type="entry name" value="Nucleic acid-binding proteins"/>
    <property type="match status" value="1"/>
</dbReference>
<evidence type="ECO:0000313" key="3">
    <source>
        <dbReference type="Proteomes" id="UP000593906"/>
    </source>
</evidence>
<dbReference type="InterPro" id="IPR004365">
    <property type="entry name" value="NA-bd_OB_tRNA"/>
</dbReference>
<dbReference type="EMBL" id="CP044421">
    <property type="protein sequence ID" value="QOY42996.1"/>
    <property type="molecule type" value="Genomic_DNA"/>
</dbReference>
<evidence type="ECO:0000313" key="2">
    <source>
        <dbReference type="EMBL" id="QOY42996.1"/>
    </source>
</evidence>
<dbReference type="InterPro" id="IPR012340">
    <property type="entry name" value="NA-bd_OB-fold"/>
</dbReference>